<accession>A0AC61Y774</accession>
<keyword evidence="2" id="KW-1185">Reference proteome</keyword>
<evidence type="ECO:0000313" key="1">
    <source>
        <dbReference type="EMBL" id="VVV00317.1"/>
    </source>
</evidence>
<organism evidence="1 2">
    <name type="scientific">Mesonia oceanica</name>
    <dbReference type="NCBI Taxonomy" id="2687242"/>
    <lineage>
        <taxon>Bacteria</taxon>
        <taxon>Pseudomonadati</taxon>
        <taxon>Bacteroidota</taxon>
        <taxon>Flavobacteriia</taxon>
        <taxon>Flavobacteriales</taxon>
        <taxon>Flavobacteriaceae</taxon>
        <taxon>Mesonia</taxon>
    </lineage>
</organism>
<dbReference type="Proteomes" id="UP000356253">
    <property type="component" value="Unassembled WGS sequence"/>
</dbReference>
<comment type="caution">
    <text evidence="1">The sequence shown here is derived from an EMBL/GenBank/DDBJ whole genome shotgun (WGS) entry which is preliminary data.</text>
</comment>
<gene>
    <name evidence="1" type="ORF">FVB9532_01586</name>
</gene>
<protein>
    <submittedName>
        <fullName evidence="1">Uncharacterized protein</fullName>
    </submittedName>
</protein>
<dbReference type="EMBL" id="CABVMM010000005">
    <property type="protein sequence ID" value="VVV00317.1"/>
    <property type="molecule type" value="Genomic_DNA"/>
</dbReference>
<sequence length="847" mass="96685">MTQKLTIAKAILFFITLSLTQFANAQNKVDVTGKVVDKDAGVPLEYATITFKDVTGERAPQGGVTNFDGEFSIEVYKGTYDIQVEFISFETKTYENRELTEDFSMGTISLGLDSDSLDEVIVRSETTQVEVRLDKKIYTIGKDLTTQGGTVTDALQNIPSVSVDIEGGISLRGNENVRILINGKPSAMAGFDDTNIFQQLPADAIERVEVITSPSARYDAEGTAGILNIILKKEKTLGVNGSVQASLGFPINNSFSTTLNLRSDKFNIFNNTGVYYRKSPGNAFYDNNYINDNEDQFDRIIEDREYDRRRRGVNTNLGVEYFINETSSITTALFGRWGNDLDVSETSNYRYFDNTGLDSETYRRQNEKEIEETYQASVNYIKRFNDEGHKLTADVQYSYDHEDKPNTINEVEVFPTNNLIDRERIQENEKQNEFLVQADYVLPMGDAQFEAGFRSNLKSTKNDYFLESFDQDSDSFIIDEELSYNFNYDENVNAIYSQYGNKLGDKFSFLLGLRLEHTQLKGSVSSPFLTTEELEDTFDFNFKTNFDKNYLGLFPTVNLIYELDENENVTLGYNRRINRPRGWFINPFPSRSSRTNVFQGNPDLNPAFSNTFDLGYLKKWDKLTFNASIYYQRETDSFERVQLNNEDSNETDGITQIVFLPINLSTQNRIGGEVGAIWNPTKKLRFNGSFNFFRFETEGTYTAPATEKVPDPEVQDFGTTSTSFFGRFSAKYTLPAAIDLQTNGFYVGPRQNSQTESESIFSMDVALSKEVIKDKLTATFNVRDVFNSRKRRSFTQSNNFTSDNEFQWRERQFTISLIYRFNQSREDRMKERGQSGNGNMDDGGGEF</sequence>
<evidence type="ECO:0000313" key="2">
    <source>
        <dbReference type="Proteomes" id="UP000356253"/>
    </source>
</evidence>
<proteinExistence type="predicted"/>
<name>A0AC61Y774_9FLAO</name>
<reference evidence="1" key="1">
    <citation type="submission" date="2019-09" db="EMBL/GenBank/DDBJ databases">
        <authorList>
            <person name="Rodrigo-Torres L."/>
            <person name="Arahal R. D."/>
            <person name="Lucena T."/>
        </authorList>
    </citation>
    <scope>NUCLEOTIDE SEQUENCE</scope>
    <source>
        <strain evidence="1">ISS653</strain>
    </source>
</reference>